<dbReference type="AlphaFoldDB" id="A0A382FI32"/>
<organism evidence="2">
    <name type="scientific">marine metagenome</name>
    <dbReference type="NCBI Taxonomy" id="408172"/>
    <lineage>
        <taxon>unclassified sequences</taxon>
        <taxon>metagenomes</taxon>
        <taxon>ecological metagenomes</taxon>
    </lineage>
</organism>
<dbReference type="GO" id="GO:0008408">
    <property type="term" value="F:3'-5' exonuclease activity"/>
    <property type="evidence" value="ECO:0007669"/>
    <property type="project" value="TreeGrafter"/>
</dbReference>
<dbReference type="CDD" id="cd06127">
    <property type="entry name" value="DEDDh"/>
    <property type="match status" value="1"/>
</dbReference>
<dbReference type="InterPro" id="IPR013520">
    <property type="entry name" value="Ribonucl_H"/>
</dbReference>
<dbReference type="SUPFAM" id="SSF53098">
    <property type="entry name" value="Ribonuclease H-like"/>
    <property type="match status" value="1"/>
</dbReference>
<dbReference type="PANTHER" id="PTHR30231">
    <property type="entry name" value="DNA POLYMERASE III SUBUNIT EPSILON"/>
    <property type="match status" value="1"/>
</dbReference>
<dbReference type="InterPro" id="IPR036397">
    <property type="entry name" value="RNaseH_sf"/>
</dbReference>
<dbReference type="InterPro" id="IPR012337">
    <property type="entry name" value="RNaseH-like_sf"/>
</dbReference>
<dbReference type="Pfam" id="PF00929">
    <property type="entry name" value="RNase_T"/>
    <property type="match status" value="1"/>
</dbReference>
<feature type="domain" description="Exonuclease" evidence="1">
    <location>
        <begin position="17"/>
        <end position="78"/>
    </location>
</feature>
<reference evidence="2" key="1">
    <citation type="submission" date="2018-05" db="EMBL/GenBank/DDBJ databases">
        <authorList>
            <person name="Lanie J.A."/>
            <person name="Ng W.-L."/>
            <person name="Kazmierczak K.M."/>
            <person name="Andrzejewski T.M."/>
            <person name="Davidsen T.M."/>
            <person name="Wayne K.J."/>
            <person name="Tettelin H."/>
            <person name="Glass J.I."/>
            <person name="Rusch D."/>
            <person name="Podicherti R."/>
            <person name="Tsui H.-C.T."/>
            <person name="Winkler M.E."/>
        </authorList>
    </citation>
    <scope>NUCLEOTIDE SEQUENCE</scope>
</reference>
<dbReference type="EMBL" id="UINC01049629">
    <property type="protein sequence ID" value="SVB61641.1"/>
    <property type="molecule type" value="Genomic_DNA"/>
</dbReference>
<protein>
    <recommendedName>
        <fullName evidence="1">Exonuclease domain-containing protein</fullName>
    </recommendedName>
</protein>
<sequence length="78" mass="8610">MNSSLVKTRLADAPIAVFDFETTGINPYSGHRIIEIGILTSIGGQVQETYETLVQPGRRVPEQASEINDIYDEDLEDA</sequence>
<dbReference type="PANTHER" id="PTHR30231:SF41">
    <property type="entry name" value="DNA POLYMERASE III SUBUNIT EPSILON"/>
    <property type="match status" value="1"/>
</dbReference>
<dbReference type="Gene3D" id="3.30.420.10">
    <property type="entry name" value="Ribonuclease H-like superfamily/Ribonuclease H"/>
    <property type="match status" value="1"/>
</dbReference>
<accession>A0A382FI32</accession>
<dbReference type="GO" id="GO:0005829">
    <property type="term" value="C:cytosol"/>
    <property type="evidence" value="ECO:0007669"/>
    <property type="project" value="TreeGrafter"/>
</dbReference>
<name>A0A382FI32_9ZZZZ</name>
<evidence type="ECO:0000259" key="1">
    <source>
        <dbReference type="Pfam" id="PF00929"/>
    </source>
</evidence>
<dbReference type="GO" id="GO:0003676">
    <property type="term" value="F:nucleic acid binding"/>
    <property type="evidence" value="ECO:0007669"/>
    <property type="project" value="InterPro"/>
</dbReference>
<evidence type="ECO:0000313" key="2">
    <source>
        <dbReference type="EMBL" id="SVB61641.1"/>
    </source>
</evidence>
<feature type="non-terminal residue" evidence="2">
    <location>
        <position position="78"/>
    </location>
</feature>
<gene>
    <name evidence="2" type="ORF">METZ01_LOCUS214495</name>
</gene>
<dbReference type="GO" id="GO:0045004">
    <property type="term" value="P:DNA replication proofreading"/>
    <property type="evidence" value="ECO:0007669"/>
    <property type="project" value="TreeGrafter"/>
</dbReference>
<proteinExistence type="predicted"/>